<sequence length="117" mass="12657">MSLSIMVLVPQSILSTLQLPLFHLLSLFLPCFTVILHIICHGCVCVVHLLVCAICHNAFPSSLPVQISHSRSFSLSISHITSPPVLFASLFPSLSHPPGLISSLFPTLSLPLSCLPY</sequence>
<dbReference type="EMBL" id="HBUF01443809">
    <property type="protein sequence ID" value="CAG6743144.1"/>
    <property type="molecule type" value="Transcribed_RNA"/>
</dbReference>
<evidence type="ECO:0000256" key="1">
    <source>
        <dbReference type="SAM" id="Phobius"/>
    </source>
</evidence>
<name>A0A8D9E8D8_9HEMI</name>
<reference evidence="2" key="1">
    <citation type="submission" date="2021-05" db="EMBL/GenBank/DDBJ databases">
        <authorList>
            <person name="Alioto T."/>
            <person name="Alioto T."/>
            <person name="Gomez Garrido J."/>
        </authorList>
    </citation>
    <scope>NUCLEOTIDE SEQUENCE</scope>
</reference>
<keyword evidence="1" id="KW-0812">Transmembrane</keyword>
<keyword evidence="1" id="KW-1133">Transmembrane helix</keyword>
<protein>
    <submittedName>
        <fullName evidence="2">Uncharacterized protein</fullName>
    </submittedName>
</protein>
<keyword evidence="1" id="KW-0472">Membrane</keyword>
<proteinExistence type="predicted"/>
<evidence type="ECO:0000313" key="2">
    <source>
        <dbReference type="EMBL" id="CAG6743144.1"/>
    </source>
</evidence>
<dbReference type="AlphaFoldDB" id="A0A8D9E8D8"/>
<accession>A0A8D9E8D8</accession>
<feature type="transmembrane region" description="Helical" evidence="1">
    <location>
        <begin position="21"/>
        <end position="51"/>
    </location>
</feature>
<organism evidence="2">
    <name type="scientific">Cacopsylla melanoneura</name>
    <dbReference type="NCBI Taxonomy" id="428564"/>
    <lineage>
        <taxon>Eukaryota</taxon>
        <taxon>Metazoa</taxon>
        <taxon>Ecdysozoa</taxon>
        <taxon>Arthropoda</taxon>
        <taxon>Hexapoda</taxon>
        <taxon>Insecta</taxon>
        <taxon>Pterygota</taxon>
        <taxon>Neoptera</taxon>
        <taxon>Paraneoptera</taxon>
        <taxon>Hemiptera</taxon>
        <taxon>Sternorrhyncha</taxon>
        <taxon>Psylloidea</taxon>
        <taxon>Psyllidae</taxon>
        <taxon>Psyllinae</taxon>
        <taxon>Cacopsylla</taxon>
    </lineage>
</organism>